<dbReference type="PANTHER" id="PTHR38505:SF1">
    <property type="entry name" value="RIKEN CDNA 1110032F04 GENE"/>
    <property type="match status" value="1"/>
</dbReference>
<feature type="chain" id="PRO_5043561633" evidence="2">
    <location>
        <begin position="21"/>
        <end position="163"/>
    </location>
</feature>
<organism evidence="3 4">
    <name type="scientific">Scomber scombrus</name>
    <name type="common">Atlantic mackerel</name>
    <name type="synonym">Scomber vernalis</name>
    <dbReference type="NCBI Taxonomy" id="13677"/>
    <lineage>
        <taxon>Eukaryota</taxon>
        <taxon>Metazoa</taxon>
        <taxon>Chordata</taxon>
        <taxon>Craniata</taxon>
        <taxon>Vertebrata</taxon>
        <taxon>Euteleostomi</taxon>
        <taxon>Actinopterygii</taxon>
        <taxon>Neopterygii</taxon>
        <taxon>Teleostei</taxon>
        <taxon>Neoteleostei</taxon>
        <taxon>Acanthomorphata</taxon>
        <taxon>Pelagiaria</taxon>
        <taxon>Scombriformes</taxon>
        <taxon>Scombridae</taxon>
        <taxon>Scomber</taxon>
    </lineage>
</organism>
<evidence type="ECO:0000256" key="1">
    <source>
        <dbReference type="SAM" id="Phobius"/>
    </source>
</evidence>
<keyword evidence="2" id="KW-0732">Signal</keyword>
<keyword evidence="1" id="KW-1133">Transmembrane helix</keyword>
<gene>
    <name evidence="3" type="ORF">FSCOSCO3_A032703</name>
</gene>
<dbReference type="PANTHER" id="PTHR38505">
    <property type="entry name" value="HYPOTHETICAL PROTEIN LOC100362176"/>
    <property type="match status" value="1"/>
</dbReference>
<dbReference type="Proteomes" id="UP001314229">
    <property type="component" value="Unassembled WGS sequence"/>
</dbReference>
<proteinExistence type="predicted"/>
<keyword evidence="1" id="KW-0472">Membrane</keyword>
<feature type="signal peptide" evidence="2">
    <location>
        <begin position="1"/>
        <end position="20"/>
    </location>
</feature>
<dbReference type="Pfam" id="PF15843">
    <property type="entry name" value="DUF4719"/>
    <property type="match status" value="1"/>
</dbReference>
<protein>
    <submittedName>
        <fullName evidence="3">Uncharacterized membrane protein C3orf80</fullName>
    </submittedName>
</protein>
<sequence length="163" mass="18027">MFLYKCQMLTVFSVCCSVRSVVYTIRKCGQAVCRDDEVCCPEGKNTTGPCCRKFEDMTYYNISMVTRKLSGVLIMLLLFAVGYFVQRALCSRSRQVTPPPNGHPAATISQEPLMESCTGDSPMDPAAAAQLPTYDECKCLPTYEETVRDGCRGKPESSMVQAT</sequence>
<keyword evidence="4" id="KW-1185">Reference proteome</keyword>
<evidence type="ECO:0000313" key="4">
    <source>
        <dbReference type="Proteomes" id="UP001314229"/>
    </source>
</evidence>
<evidence type="ECO:0000256" key="2">
    <source>
        <dbReference type="SAM" id="SignalP"/>
    </source>
</evidence>
<evidence type="ECO:0000313" key="3">
    <source>
        <dbReference type="EMBL" id="CAK6969466.1"/>
    </source>
</evidence>
<dbReference type="InterPro" id="IPR031696">
    <property type="entry name" value="DUF4719"/>
</dbReference>
<comment type="caution">
    <text evidence="3">The sequence shown here is derived from an EMBL/GenBank/DDBJ whole genome shotgun (WGS) entry which is preliminary data.</text>
</comment>
<keyword evidence="1" id="KW-0812">Transmembrane</keyword>
<dbReference type="AlphaFoldDB" id="A0AAV1PGX8"/>
<feature type="transmembrane region" description="Helical" evidence="1">
    <location>
        <begin position="69"/>
        <end position="85"/>
    </location>
</feature>
<accession>A0AAV1PGX8</accession>
<name>A0AAV1PGX8_SCOSC</name>
<dbReference type="EMBL" id="CAWUFR010000136">
    <property type="protein sequence ID" value="CAK6969466.1"/>
    <property type="molecule type" value="Genomic_DNA"/>
</dbReference>
<reference evidence="3 4" key="1">
    <citation type="submission" date="2024-01" db="EMBL/GenBank/DDBJ databases">
        <authorList>
            <person name="Alioto T."/>
            <person name="Alioto T."/>
            <person name="Gomez Garrido J."/>
        </authorList>
    </citation>
    <scope>NUCLEOTIDE SEQUENCE [LARGE SCALE GENOMIC DNA]</scope>
</reference>